<dbReference type="GeneID" id="57579060"/>
<evidence type="ECO:0000256" key="3">
    <source>
        <dbReference type="ARBA" id="ARBA00023163"/>
    </source>
</evidence>
<organism evidence="7 9">
    <name type="scientific">Rhodococcus hoagii</name>
    <name type="common">Corynebacterium equii</name>
    <dbReference type="NCBI Taxonomy" id="43767"/>
    <lineage>
        <taxon>Bacteria</taxon>
        <taxon>Bacillati</taxon>
        <taxon>Actinomycetota</taxon>
        <taxon>Actinomycetes</taxon>
        <taxon>Mycobacteriales</taxon>
        <taxon>Nocardiaceae</taxon>
        <taxon>Prescottella</taxon>
    </lineage>
</organism>
<dbReference type="RefSeq" id="WP_064076667.1">
    <property type="nucleotide sequence ID" value="NZ_AP024196.1"/>
</dbReference>
<evidence type="ECO:0000313" key="8">
    <source>
        <dbReference type="EMBL" id="NKS27089.1"/>
    </source>
</evidence>
<dbReference type="InterPro" id="IPR036271">
    <property type="entry name" value="Tet_transcr_reg_TetR-rel_C_sf"/>
</dbReference>
<feature type="compositionally biased region" description="Polar residues" evidence="5">
    <location>
        <begin position="208"/>
        <end position="219"/>
    </location>
</feature>
<feature type="DNA-binding region" description="H-T-H motif" evidence="4">
    <location>
        <begin position="34"/>
        <end position="53"/>
    </location>
</feature>
<dbReference type="Proteomes" id="UP000706122">
    <property type="component" value="Unassembled WGS sequence"/>
</dbReference>
<protein>
    <submittedName>
        <fullName evidence="7">TetR family transcriptional regulator</fullName>
    </submittedName>
</protein>
<evidence type="ECO:0000313" key="9">
    <source>
        <dbReference type="Proteomes" id="UP000706122"/>
    </source>
</evidence>
<gene>
    <name evidence="8" type="ORF">GS505_14975</name>
    <name evidence="7" type="ORF">GS551_19685</name>
</gene>
<dbReference type="InterPro" id="IPR001647">
    <property type="entry name" value="HTH_TetR"/>
</dbReference>
<dbReference type="Gene3D" id="1.10.357.10">
    <property type="entry name" value="Tetracycline Repressor, domain 2"/>
    <property type="match status" value="1"/>
</dbReference>
<feature type="domain" description="HTH tetR-type" evidence="6">
    <location>
        <begin position="11"/>
        <end position="71"/>
    </location>
</feature>
<dbReference type="Pfam" id="PF00440">
    <property type="entry name" value="TetR_N"/>
    <property type="match status" value="1"/>
</dbReference>
<evidence type="ECO:0000256" key="1">
    <source>
        <dbReference type="ARBA" id="ARBA00023015"/>
    </source>
</evidence>
<comment type="caution">
    <text evidence="7">The sequence shown here is derived from an EMBL/GenBank/DDBJ whole genome shotgun (WGS) entry which is preliminary data.</text>
</comment>
<name>A0AAE3BC57_RHOHA</name>
<evidence type="ECO:0000256" key="4">
    <source>
        <dbReference type="PROSITE-ProRule" id="PRU00335"/>
    </source>
</evidence>
<evidence type="ECO:0000313" key="7">
    <source>
        <dbReference type="EMBL" id="MBM4716383.1"/>
    </source>
</evidence>
<dbReference type="PANTHER" id="PTHR30055">
    <property type="entry name" value="HTH-TYPE TRANSCRIPTIONAL REGULATOR RUTR"/>
    <property type="match status" value="1"/>
</dbReference>
<feature type="region of interest" description="Disordered" evidence="5">
    <location>
        <begin position="199"/>
        <end position="219"/>
    </location>
</feature>
<reference evidence="7" key="1">
    <citation type="submission" date="2019-11" db="EMBL/GenBank/DDBJ databases">
        <title>Spread of Macrolides and rifampicin resistant Rhodococcus equi in clinical isolates in the USA.</title>
        <authorList>
            <person name="Alvarez-Narvaez S."/>
            <person name="Huber L."/>
            <person name="Cohen N.D."/>
            <person name="Slovis N."/>
            <person name="Greiter M."/>
            <person name="Giguere S."/>
            <person name="Hart K."/>
        </authorList>
    </citation>
    <scope>NUCLEOTIDE SEQUENCE</scope>
    <source>
        <strain evidence="7">Lh_5</strain>
    </source>
</reference>
<dbReference type="PROSITE" id="PS50977">
    <property type="entry name" value="HTH_TETR_2"/>
    <property type="match status" value="1"/>
</dbReference>
<dbReference type="PRINTS" id="PR00455">
    <property type="entry name" value="HTHTETR"/>
</dbReference>
<evidence type="ECO:0000259" key="6">
    <source>
        <dbReference type="PROSITE" id="PS50977"/>
    </source>
</evidence>
<dbReference type="AlphaFoldDB" id="A0AAE3BC57"/>
<dbReference type="InterPro" id="IPR009057">
    <property type="entry name" value="Homeodomain-like_sf"/>
</dbReference>
<proteinExistence type="predicted"/>
<dbReference type="SUPFAM" id="SSF46689">
    <property type="entry name" value="Homeodomain-like"/>
    <property type="match status" value="1"/>
</dbReference>
<dbReference type="EMBL" id="WUYZ01000003">
    <property type="protein sequence ID" value="NKS27089.1"/>
    <property type="molecule type" value="Genomic_DNA"/>
</dbReference>
<reference evidence="8" key="2">
    <citation type="journal article" date="2020" name="Environ. Microbiol.">
        <title>The novel and transferable erm(51) gene confers Macrolides, Lincosamides, and Streptogramins B (MLSB) resistance to clonal Rhodococcus equi in the environment.</title>
        <authorList>
            <person name="Huber L."/>
            <person name="Giguere S."/>
            <person name="Slovis N.M."/>
            <person name="Alvarez-Narvaez S."/>
            <person name="Hart K.A."/>
            <person name="Greiter M."/>
            <person name="Morris E.R.A."/>
            <person name="Cohen N.D."/>
        </authorList>
    </citation>
    <scope>NUCLEOTIDE SEQUENCE</scope>
    <source>
        <strain evidence="8">Lh_141_1</strain>
    </source>
</reference>
<evidence type="ECO:0000256" key="5">
    <source>
        <dbReference type="SAM" id="MobiDB-lite"/>
    </source>
</evidence>
<dbReference type="EMBL" id="WUYC01000004">
    <property type="protein sequence ID" value="MBM4716383.1"/>
    <property type="molecule type" value="Genomic_DNA"/>
</dbReference>
<sequence>MARLTRSESQARTRAELLTTARDLFLTDGYALTSLEKVAETAGYSKGAVYSNFRGKKELCLEVLDLIHTTKFEEVAALVAADGELDELLERIQEWAERTLGDVGWTMLEFEFIAACRHDPDVQAALASALGMAHGMVLALVNSLTAATGTALPLPPEEAARSILSLGVGLGIQRAIDPTISARIVTDNVRALLHRGSPLPDSGASVGSRPSGSVSTGCR</sequence>
<dbReference type="InterPro" id="IPR050109">
    <property type="entry name" value="HTH-type_TetR-like_transc_reg"/>
</dbReference>
<keyword evidence="2 4" id="KW-0238">DNA-binding</keyword>
<dbReference type="SUPFAM" id="SSF48498">
    <property type="entry name" value="Tetracyclin repressor-like, C-terminal domain"/>
    <property type="match status" value="1"/>
</dbReference>
<keyword evidence="1" id="KW-0805">Transcription regulation</keyword>
<dbReference type="Proteomes" id="UP000605618">
    <property type="component" value="Unassembled WGS sequence"/>
</dbReference>
<keyword evidence="3" id="KW-0804">Transcription</keyword>
<dbReference type="GO" id="GO:0003700">
    <property type="term" value="F:DNA-binding transcription factor activity"/>
    <property type="evidence" value="ECO:0007669"/>
    <property type="project" value="TreeGrafter"/>
</dbReference>
<accession>A0AAE3BC57</accession>
<dbReference type="GO" id="GO:0000976">
    <property type="term" value="F:transcription cis-regulatory region binding"/>
    <property type="evidence" value="ECO:0007669"/>
    <property type="project" value="TreeGrafter"/>
</dbReference>
<evidence type="ECO:0000256" key="2">
    <source>
        <dbReference type="ARBA" id="ARBA00023125"/>
    </source>
</evidence>
<dbReference type="PANTHER" id="PTHR30055:SF234">
    <property type="entry name" value="HTH-TYPE TRANSCRIPTIONAL REGULATOR BETI"/>
    <property type="match status" value="1"/>
</dbReference>